<dbReference type="PANTHER" id="PTHR28453:SF1">
    <property type="entry name" value="PROTEIN SNORC"/>
    <property type="match status" value="1"/>
</dbReference>
<dbReference type="AlphaFoldDB" id="A0A0P7YL77"/>
<feature type="region of interest" description="Disordered" evidence="1">
    <location>
        <begin position="1"/>
        <end position="109"/>
    </location>
</feature>
<sequence>RSHGESPKTRPEKNGCRQRFHVAPAGDPEPLPDRRLLRSDDRACERTAERSCSLTRNPGPLETNHYSTAKKETVAEGAPTVAHDSVDTSSGGGAYDFTTRDPFRDPPENSFTYEYEDTTYSQPAEGEGVLGPGAIAAIVIAVILGASVLIALIVITLKKFTTA</sequence>
<name>A0A0P7YL77_SCLFO</name>
<dbReference type="Pfam" id="PF15756">
    <property type="entry name" value="DUF4690"/>
    <property type="match status" value="1"/>
</dbReference>
<reference evidence="3 4" key="1">
    <citation type="submission" date="2015-08" db="EMBL/GenBank/DDBJ databases">
        <title>The genome of the Asian arowana (Scleropages formosus).</title>
        <authorList>
            <person name="Tan M.H."/>
            <person name="Gan H.M."/>
            <person name="Croft L.J."/>
            <person name="Austin C.M."/>
        </authorList>
    </citation>
    <scope>NUCLEOTIDE SEQUENCE [LARGE SCALE GENOMIC DNA]</scope>
    <source>
        <strain evidence="3">Aro1</strain>
    </source>
</reference>
<accession>A0A0P7YL77</accession>
<feature type="compositionally biased region" description="Basic and acidic residues" evidence="1">
    <location>
        <begin position="31"/>
        <end position="49"/>
    </location>
</feature>
<dbReference type="InterPro" id="IPR031500">
    <property type="entry name" value="SNORC"/>
</dbReference>
<feature type="non-terminal residue" evidence="3">
    <location>
        <position position="1"/>
    </location>
</feature>
<keyword evidence="2" id="KW-0472">Membrane</keyword>
<dbReference type="Proteomes" id="UP000034805">
    <property type="component" value="Unassembled WGS sequence"/>
</dbReference>
<proteinExistence type="predicted"/>
<evidence type="ECO:0000313" key="4">
    <source>
        <dbReference type="Proteomes" id="UP000034805"/>
    </source>
</evidence>
<evidence type="ECO:0000313" key="3">
    <source>
        <dbReference type="EMBL" id="KPP68437.1"/>
    </source>
</evidence>
<protein>
    <recommendedName>
        <fullName evidence="5">Secondary ossification center associated regulator of chondrocyte maturation</fullName>
    </recommendedName>
</protein>
<organism evidence="3 4">
    <name type="scientific">Scleropages formosus</name>
    <name type="common">Asian bonytongue</name>
    <name type="synonym">Osteoglossum formosum</name>
    <dbReference type="NCBI Taxonomy" id="113540"/>
    <lineage>
        <taxon>Eukaryota</taxon>
        <taxon>Metazoa</taxon>
        <taxon>Chordata</taxon>
        <taxon>Craniata</taxon>
        <taxon>Vertebrata</taxon>
        <taxon>Euteleostomi</taxon>
        <taxon>Actinopterygii</taxon>
        <taxon>Neopterygii</taxon>
        <taxon>Teleostei</taxon>
        <taxon>Osteoglossocephala</taxon>
        <taxon>Osteoglossomorpha</taxon>
        <taxon>Osteoglossiformes</taxon>
        <taxon>Osteoglossidae</taxon>
        <taxon>Scleropages</taxon>
    </lineage>
</organism>
<dbReference type="GO" id="GO:0051216">
    <property type="term" value="P:cartilage development"/>
    <property type="evidence" value="ECO:0007669"/>
    <property type="project" value="InterPro"/>
</dbReference>
<keyword evidence="2" id="KW-1133">Transmembrane helix</keyword>
<dbReference type="PANTHER" id="PTHR28453">
    <property type="entry name" value="PROTEIN SNORC"/>
    <property type="match status" value="1"/>
</dbReference>
<evidence type="ECO:0008006" key="5">
    <source>
        <dbReference type="Google" id="ProtNLM"/>
    </source>
</evidence>
<gene>
    <name evidence="3" type="ORF">Z043_112888</name>
</gene>
<evidence type="ECO:0000256" key="2">
    <source>
        <dbReference type="SAM" id="Phobius"/>
    </source>
</evidence>
<feature type="compositionally biased region" description="Basic and acidic residues" evidence="1">
    <location>
        <begin position="1"/>
        <end position="15"/>
    </location>
</feature>
<evidence type="ECO:0000256" key="1">
    <source>
        <dbReference type="SAM" id="MobiDB-lite"/>
    </source>
</evidence>
<comment type="caution">
    <text evidence="3">The sequence shown here is derived from an EMBL/GenBank/DDBJ whole genome shotgun (WGS) entry which is preliminary data.</text>
</comment>
<keyword evidence="2" id="KW-0812">Transmembrane</keyword>
<feature type="compositionally biased region" description="Basic and acidic residues" evidence="1">
    <location>
        <begin position="98"/>
        <end position="107"/>
    </location>
</feature>
<dbReference type="EMBL" id="JARO02004486">
    <property type="protein sequence ID" value="KPP68437.1"/>
    <property type="molecule type" value="Genomic_DNA"/>
</dbReference>
<feature type="transmembrane region" description="Helical" evidence="2">
    <location>
        <begin position="134"/>
        <end position="157"/>
    </location>
</feature>